<protein>
    <submittedName>
        <fullName evidence="1">Uncharacterized protein</fullName>
    </submittedName>
</protein>
<evidence type="ECO:0000313" key="1">
    <source>
        <dbReference type="EMBL" id="SDC61021.1"/>
    </source>
</evidence>
<dbReference type="Proteomes" id="UP000198528">
    <property type="component" value="Unassembled WGS sequence"/>
</dbReference>
<proteinExistence type="predicted"/>
<name>A0A1G6N003_9ACTN</name>
<organism evidence="1 2">
    <name type="scientific">Parafannyhessea umbonata</name>
    <dbReference type="NCBI Taxonomy" id="604330"/>
    <lineage>
        <taxon>Bacteria</taxon>
        <taxon>Bacillati</taxon>
        <taxon>Actinomycetota</taxon>
        <taxon>Coriobacteriia</taxon>
        <taxon>Coriobacteriales</taxon>
        <taxon>Atopobiaceae</taxon>
        <taxon>Parafannyhessea</taxon>
    </lineage>
</organism>
<dbReference type="EMBL" id="FMZL01000027">
    <property type="protein sequence ID" value="SDC61021.1"/>
    <property type="molecule type" value="Genomic_DNA"/>
</dbReference>
<evidence type="ECO:0000313" key="2">
    <source>
        <dbReference type="Proteomes" id="UP000198528"/>
    </source>
</evidence>
<reference evidence="2" key="1">
    <citation type="submission" date="2016-10" db="EMBL/GenBank/DDBJ databases">
        <authorList>
            <person name="Varghese N."/>
            <person name="Submissions S."/>
        </authorList>
    </citation>
    <scope>NUCLEOTIDE SEQUENCE [LARGE SCALE GENOMIC DNA]</scope>
    <source>
        <strain evidence="2">DSM 22619</strain>
    </source>
</reference>
<keyword evidence="2" id="KW-1185">Reference proteome</keyword>
<sequence>MVHTWSCPSSQHTVFCAWAIRLLRRAAWLNAAYLPLPISAYLFRSFHLEWMGKSVTRLNLLRWDTNLAKMAPRRPKVALRRRQKRGAR</sequence>
<gene>
    <name evidence="1" type="ORF">SAMN04487824_12710</name>
</gene>
<accession>A0A1G6N003</accession>
<dbReference type="AlphaFoldDB" id="A0A1G6N003"/>